<evidence type="ECO:0000256" key="6">
    <source>
        <dbReference type="ARBA" id="ARBA00023211"/>
    </source>
</evidence>
<name>A0AAW1CII8_9HEMI</name>
<keyword evidence="3 7" id="KW-0479">Metal-binding</keyword>
<dbReference type="EMBL" id="JAPXFL010000013">
    <property type="protein sequence ID" value="KAK9498243.1"/>
    <property type="molecule type" value="Genomic_DNA"/>
</dbReference>
<keyword evidence="6" id="KW-0464">Manganese</keyword>
<evidence type="ECO:0000256" key="5">
    <source>
        <dbReference type="ARBA" id="ARBA00023049"/>
    </source>
</evidence>
<evidence type="ECO:0000313" key="10">
    <source>
        <dbReference type="Proteomes" id="UP001461498"/>
    </source>
</evidence>
<sequence length="364" mass="40655">MLPPAQFPNKHKFEVDKTILYHVMSECRVIKSPYEIEMIRQACALSCIAHRYVMLRIHECRFEYQAESLFMHACYFLGGSRTTAYTNNCSSGSNCSILHYGDAGAPNDKRIYSGEICLFDMGASVSGYASDITISFPASAKFTPSQKIIYNAVLSARDAVLEALKPGVSWVDMHKLANRAMFKALVDADILRGDVEDMLRDGLAGIFQPHGLGHLLGIDVHDVGGYLDNNPPRPEQSWLKNLRTARVLEENCVLTVEPGCYFIEPLLAKAFNDKVLSKYFNDEKIQAYRGMGGVRIEDVVAITETGCQVLSSDLPRTVDEIERWMDLSTGADLISVQDVIVETVRKRKLEQIPAGTKILFDLKN</sequence>
<dbReference type="InterPro" id="IPR052433">
    <property type="entry name" value="X-Pro_dipept-like"/>
</dbReference>
<dbReference type="PROSITE" id="PS00491">
    <property type="entry name" value="PROLINE_PEPTIDASE"/>
    <property type="match status" value="1"/>
</dbReference>
<dbReference type="AlphaFoldDB" id="A0AAW1CII8"/>
<dbReference type="PANTHER" id="PTHR48480">
    <property type="match status" value="1"/>
</dbReference>
<reference evidence="9 10" key="1">
    <citation type="submission" date="2022-12" db="EMBL/GenBank/DDBJ databases">
        <title>Chromosome-level genome assembly of true bugs.</title>
        <authorList>
            <person name="Ma L."/>
            <person name="Li H."/>
        </authorList>
    </citation>
    <scope>NUCLEOTIDE SEQUENCE [LARGE SCALE GENOMIC DNA]</scope>
    <source>
        <strain evidence="9">Lab_2022b</strain>
    </source>
</reference>
<keyword evidence="4" id="KW-0378">Hydrolase</keyword>
<keyword evidence="2" id="KW-0645">Protease</keyword>
<dbReference type="Proteomes" id="UP001461498">
    <property type="component" value="Unassembled WGS sequence"/>
</dbReference>
<dbReference type="GO" id="GO:0006508">
    <property type="term" value="P:proteolysis"/>
    <property type="evidence" value="ECO:0007669"/>
    <property type="project" value="UniProtKB-KW"/>
</dbReference>
<comment type="caution">
    <text evidence="9">The sequence shown here is derived from an EMBL/GenBank/DDBJ whole genome shotgun (WGS) entry which is preliminary data.</text>
</comment>
<dbReference type="EMBL" id="JAPXFL010000013">
    <property type="protein sequence ID" value="KAK9498242.1"/>
    <property type="molecule type" value="Genomic_DNA"/>
</dbReference>
<dbReference type="InterPro" id="IPR000994">
    <property type="entry name" value="Pept_M24"/>
</dbReference>
<dbReference type="GO" id="GO:0046872">
    <property type="term" value="F:metal ion binding"/>
    <property type="evidence" value="ECO:0007669"/>
    <property type="project" value="UniProtKB-KW"/>
</dbReference>
<keyword evidence="10" id="KW-1185">Reference proteome</keyword>
<proteinExistence type="inferred from homology"/>
<dbReference type="GO" id="GO:0008237">
    <property type="term" value="F:metallopeptidase activity"/>
    <property type="evidence" value="ECO:0007669"/>
    <property type="project" value="UniProtKB-KW"/>
</dbReference>
<dbReference type="Gene3D" id="3.90.230.10">
    <property type="entry name" value="Creatinase/methionine aminopeptidase superfamily"/>
    <property type="match status" value="1"/>
</dbReference>
<comment type="cofactor">
    <cofactor evidence="1">
        <name>Mn(2+)</name>
        <dbReference type="ChEBI" id="CHEBI:29035"/>
    </cofactor>
</comment>
<organism evidence="9 10">
    <name type="scientific">Rhynocoris fuscipes</name>
    <dbReference type="NCBI Taxonomy" id="488301"/>
    <lineage>
        <taxon>Eukaryota</taxon>
        <taxon>Metazoa</taxon>
        <taxon>Ecdysozoa</taxon>
        <taxon>Arthropoda</taxon>
        <taxon>Hexapoda</taxon>
        <taxon>Insecta</taxon>
        <taxon>Pterygota</taxon>
        <taxon>Neoptera</taxon>
        <taxon>Paraneoptera</taxon>
        <taxon>Hemiptera</taxon>
        <taxon>Heteroptera</taxon>
        <taxon>Panheteroptera</taxon>
        <taxon>Cimicomorpha</taxon>
        <taxon>Reduviidae</taxon>
        <taxon>Harpactorinae</taxon>
        <taxon>Harpactorini</taxon>
        <taxon>Rhynocoris</taxon>
    </lineage>
</organism>
<evidence type="ECO:0000256" key="7">
    <source>
        <dbReference type="RuleBase" id="RU000590"/>
    </source>
</evidence>
<evidence type="ECO:0000259" key="8">
    <source>
        <dbReference type="Pfam" id="PF00557"/>
    </source>
</evidence>
<evidence type="ECO:0000256" key="2">
    <source>
        <dbReference type="ARBA" id="ARBA00022670"/>
    </source>
</evidence>
<evidence type="ECO:0000256" key="1">
    <source>
        <dbReference type="ARBA" id="ARBA00001936"/>
    </source>
</evidence>
<dbReference type="PANTHER" id="PTHR48480:SF2">
    <property type="entry name" value="PEPTIDASE D"/>
    <property type="match status" value="1"/>
</dbReference>
<gene>
    <name evidence="9" type="ORF">O3M35_004099</name>
</gene>
<feature type="domain" description="Peptidase M24" evidence="8">
    <location>
        <begin position="37"/>
        <end position="304"/>
    </location>
</feature>
<accession>A0AAW1CII8</accession>
<comment type="similarity">
    <text evidence="7">Belongs to the peptidase M24B family.</text>
</comment>
<dbReference type="InterPro" id="IPR036005">
    <property type="entry name" value="Creatinase/aminopeptidase-like"/>
</dbReference>
<dbReference type="Pfam" id="PF00557">
    <property type="entry name" value="Peptidase_M24"/>
    <property type="match status" value="1"/>
</dbReference>
<evidence type="ECO:0000256" key="4">
    <source>
        <dbReference type="ARBA" id="ARBA00022801"/>
    </source>
</evidence>
<keyword evidence="5" id="KW-0482">Metalloprotease</keyword>
<evidence type="ECO:0000313" key="9">
    <source>
        <dbReference type="EMBL" id="KAK9498242.1"/>
    </source>
</evidence>
<protein>
    <recommendedName>
        <fullName evidence="8">Peptidase M24 domain-containing protein</fullName>
    </recommendedName>
</protein>
<dbReference type="CDD" id="cd01087">
    <property type="entry name" value="Prolidase"/>
    <property type="match status" value="1"/>
</dbReference>
<evidence type="ECO:0000256" key="3">
    <source>
        <dbReference type="ARBA" id="ARBA00022723"/>
    </source>
</evidence>
<dbReference type="InterPro" id="IPR001131">
    <property type="entry name" value="Peptidase_M24B_aminopep-P_CS"/>
</dbReference>
<dbReference type="SUPFAM" id="SSF55920">
    <property type="entry name" value="Creatinase/aminopeptidase"/>
    <property type="match status" value="1"/>
</dbReference>